<name>A0ABP9G3W4_9MICC</name>
<dbReference type="Proteomes" id="UP001500368">
    <property type="component" value="Unassembled WGS sequence"/>
</dbReference>
<organism evidence="3 4">
    <name type="scientific">Nesterenkonia rhizosphaerae</name>
    <dbReference type="NCBI Taxonomy" id="1348272"/>
    <lineage>
        <taxon>Bacteria</taxon>
        <taxon>Bacillati</taxon>
        <taxon>Actinomycetota</taxon>
        <taxon>Actinomycetes</taxon>
        <taxon>Micrococcales</taxon>
        <taxon>Micrococcaceae</taxon>
        <taxon>Nesterenkonia</taxon>
    </lineage>
</organism>
<dbReference type="EMBL" id="BAABLW010000007">
    <property type="protein sequence ID" value="GAA4927695.1"/>
    <property type="molecule type" value="Genomic_DNA"/>
</dbReference>
<proteinExistence type="predicted"/>
<keyword evidence="4" id="KW-1185">Reference proteome</keyword>
<dbReference type="PANTHER" id="PTHR30290">
    <property type="entry name" value="PERIPLASMIC BINDING COMPONENT OF ABC TRANSPORTER"/>
    <property type="match status" value="1"/>
</dbReference>
<evidence type="ECO:0000313" key="3">
    <source>
        <dbReference type="EMBL" id="GAA4927695.1"/>
    </source>
</evidence>
<evidence type="ECO:0000259" key="2">
    <source>
        <dbReference type="Pfam" id="PF00496"/>
    </source>
</evidence>
<dbReference type="Gene3D" id="3.10.105.10">
    <property type="entry name" value="Dipeptide-binding Protein, Domain 3"/>
    <property type="match status" value="1"/>
</dbReference>
<feature type="domain" description="Solute-binding protein family 5" evidence="2">
    <location>
        <begin position="118"/>
        <end position="515"/>
    </location>
</feature>
<comment type="subcellular location">
    <subcellularLocation>
        <location evidence="1">Cell membrane</location>
        <topology evidence="1">Lipid-anchor</topology>
    </subcellularLocation>
</comment>
<dbReference type="InterPro" id="IPR023765">
    <property type="entry name" value="SBP_5_CS"/>
</dbReference>
<evidence type="ECO:0000256" key="1">
    <source>
        <dbReference type="ARBA" id="ARBA00004193"/>
    </source>
</evidence>
<reference evidence="4" key="1">
    <citation type="journal article" date="2019" name="Int. J. Syst. Evol. Microbiol.">
        <title>The Global Catalogue of Microorganisms (GCM) 10K type strain sequencing project: providing services to taxonomists for standard genome sequencing and annotation.</title>
        <authorList>
            <consortium name="The Broad Institute Genomics Platform"/>
            <consortium name="The Broad Institute Genome Sequencing Center for Infectious Disease"/>
            <person name="Wu L."/>
            <person name="Ma J."/>
        </authorList>
    </citation>
    <scope>NUCLEOTIDE SEQUENCE [LARGE SCALE GENOMIC DNA]</scope>
    <source>
        <strain evidence="4">JCM 19129</strain>
    </source>
</reference>
<evidence type="ECO:0000313" key="4">
    <source>
        <dbReference type="Proteomes" id="UP001500368"/>
    </source>
</evidence>
<dbReference type="InterPro" id="IPR000914">
    <property type="entry name" value="SBP_5_dom"/>
</dbReference>
<dbReference type="PANTHER" id="PTHR30290:SF62">
    <property type="entry name" value="OLIGOPEPTIDE ABC TRANSPORTER, PERIPLASMIC OLIGOPEPTIDE-BINDING PROTEIN"/>
    <property type="match status" value="1"/>
</dbReference>
<sequence>MTPPALLVAAALGLTACGGDNPGEAAEAGEVNTNESIESLEDVNEAPTLTELVSAGELPELAERLPVAEDIMVEPVLEQIGEHGGTWNMPWNGIDSPWGIGKITEEALFRFAADGDGVEPNVAKGYEVNDDYTEFTIFLREGMKWSDGEPFTARDVIFWWEHVMKPEIFQRGVYDAFYSTDPETGERAQAVIEQVDDHTFTVSFEHPRVLFLERLAIDAKWMFAPAHYLENILDEFVGEEEAMRIASEHGFADLEGWYEHITYYFWIWPDRPSLRAWVATEEPRSNNVTWERNPYYWKTDAEGNQLPYIDQVVLESVQDDSHVLLETMSGHFDISQFGFGNFTELAENQEQGDYRILQWEGVNWASDSLMLNQTVQDDQLRELFQDARFREALSVAVDREELSEILTLGLGAPQQASINQALPFHQEGWAEQWAEYDVERAGELLDELGLEYDGDYRTLPDGSELRLEILQESDDAQAGDFEELLQHYFEAVGIRTDVRLVDRGTLDQTLLDNEHVATTAFGPGGISPYLRPDTVVPVRDIAAGNTWFGEFGCMYEQVCEPSGDYEVPEAIEQMWDLWAEVSSATDTEAIEDAAEQIVKLHQDNQWVLGYTGPVPMLIAVSNDIVNVPDGVTFADEFRDLGHGRPAQFSFVGLED</sequence>
<dbReference type="CDD" id="cd08500">
    <property type="entry name" value="PBP2_NikA_DppA_OppA_like_4"/>
    <property type="match status" value="1"/>
</dbReference>
<comment type="caution">
    <text evidence="3">The sequence shown here is derived from an EMBL/GenBank/DDBJ whole genome shotgun (WGS) entry which is preliminary data.</text>
</comment>
<dbReference type="InterPro" id="IPR039424">
    <property type="entry name" value="SBP_5"/>
</dbReference>
<accession>A0ABP9G3W4</accession>
<gene>
    <name evidence="3" type="ORF">GCM10025790_27430</name>
</gene>
<dbReference type="PROSITE" id="PS01040">
    <property type="entry name" value="SBP_BACTERIAL_5"/>
    <property type="match status" value="1"/>
</dbReference>
<dbReference type="SUPFAM" id="SSF53850">
    <property type="entry name" value="Periplasmic binding protein-like II"/>
    <property type="match status" value="1"/>
</dbReference>
<dbReference type="Gene3D" id="3.40.190.10">
    <property type="entry name" value="Periplasmic binding protein-like II"/>
    <property type="match status" value="1"/>
</dbReference>
<dbReference type="Pfam" id="PF00496">
    <property type="entry name" value="SBP_bac_5"/>
    <property type="match status" value="1"/>
</dbReference>
<protein>
    <submittedName>
        <fullName evidence="3">ABC transporter substrate-binding protein</fullName>
    </submittedName>
</protein>